<organism evidence="1 2">
    <name type="scientific">Streptococcus oralis SK610</name>
    <dbReference type="NCBI Taxonomy" id="1095741"/>
    <lineage>
        <taxon>Bacteria</taxon>
        <taxon>Bacillati</taxon>
        <taxon>Bacillota</taxon>
        <taxon>Bacilli</taxon>
        <taxon>Lactobacillales</taxon>
        <taxon>Streptococcaceae</taxon>
        <taxon>Streptococcus</taxon>
    </lineage>
</organism>
<dbReference type="AlphaFoldDB" id="I0Q324"/>
<accession>I0Q324</accession>
<reference evidence="1 2" key="1">
    <citation type="submission" date="2012-03" db="EMBL/GenBank/DDBJ databases">
        <authorList>
            <person name="Durkin A.S."/>
            <person name="McCorrison J."/>
            <person name="Torralba M."/>
            <person name="Gillis M."/>
            <person name="Methe B."/>
            <person name="Sutton G."/>
            <person name="Nelson K.E."/>
        </authorList>
    </citation>
    <scope>NUCLEOTIDE SEQUENCE [LARGE SCALE GENOMIC DNA]</scope>
    <source>
        <strain evidence="1 2">SK610</strain>
    </source>
</reference>
<gene>
    <name evidence="1" type="ORF">HMPREF1115_1107</name>
</gene>
<protein>
    <recommendedName>
        <fullName evidence="3">SuB0782 undefined product 764400:764714 forward MW:11955</fullName>
    </recommendedName>
</protein>
<sequence>MVKTMKTRNRKGGYSANTATEYIDIKQAIHCLSTELEPQMRFEDGQPTGEIIAHKAWFSQKGLPPFQVKFESELTLPAYMTMVEFENLEACEVGYNVYFRATSIKEVK</sequence>
<dbReference type="PATRIC" id="fig|1095741.3.peg.916"/>
<name>I0Q324_STROR</name>
<dbReference type="EMBL" id="AJKQ01000017">
    <property type="protein sequence ID" value="EIC75676.1"/>
    <property type="molecule type" value="Genomic_DNA"/>
</dbReference>
<evidence type="ECO:0000313" key="1">
    <source>
        <dbReference type="EMBL" id="EIC75676.1"/>
    </source>
</evidence>
<comment type="caution">
    <text evidence="1">The sequence shown here is derived from an EMBL/GenBank/DDBJ whole genome shotgun (WGS) entry which is preliminary data.</text>
</comment>
<dbReference type="Proteomes" id="UP000004548">
    <property type="component" value="Unassembled WGS sequence"/>
</dbReference>
<evidence type="ECO:0008006" key="3">
    <source>
        <dbReference type="Google" id="ProtNLM"/>
    </source>
</evidence>
<evidence type="ECO:0000313" key="2">
    <source>
        <dbReference type="Proteomes" id="UP000004548"/>
    </source>
</evidence>
<proteinExistence type="predicted"/>